<organism evidence="1 2">
    <name type="scientific">Corynebacterium epidermidicanis</name>
    <dbReference type="NCBI Taxonomy" id="1050174"/>
    <lineage>
        <taxon>Bacteria</taxon>
        <taxon>Bacillati</taxon>
        <taxon>Actinomycetota</taxon>
        <taxon>Actinomycetes</taxon>
        <taxon>Mycobacteriales</taxon>
        <taxon>Corynebacteriaceae</taxon>
        <taxon>Corynebacterium</taxon>
    </lineage>
</organism>
<accession>A0A0G3GSB6</accession>
<dbReference type="PATRIC" id="fig|1050174.4.peg.2262"/>
<dbReference type="EMBL" id="CP011541">
    <property type="protein sequence ID" value="AKK04071.1"/>
    <property type="molecule type" value="Genomic_DNA"/>
</dbReference>
<evidence type="ECO:0000313" key="1">
    <source>
        <dbReference type="EMBL" id="AKK04071.1"/>
    </source>
</evidence>
<proteinExistence type="predicted"/>
<dbReference type="AlphaFoldDB" id="A0A0G3GSB6"/>
<dbReference type="KEGG" id="cei:CEPID_11210"/>
<gene>
    <name evidence="1" type="ORF">CEPID_11210</name>
</gene>
<evidence type="ECO:0000313" key="2">
    <source>
        <dbReference type="Proteomes" id="UP000035368"/>
    </source>
</evidence>
<keyword evidence="2" id="KW-1185">Reference proteome</keyword>
<protein>
    <submittedName>
        <fullName evidence="1">Uncharacterized protein</fullName>
    </submittedName>
</protein>
<sequence>MIPVRINNNVRYFKKRPPFSPVSTGSAMDAKAYGPSKSSDIAFRRAVAISMSWRKPNLRD</sequence>
<dbReference type="Proteomes" id="UP000035368">
    <property type="component" value="Chromosome"/>
</dbReference>
<name>A0A0G3GSB6_9CORY</name>
<reference evidence="1 2" key="1">
    <citation type="submission" date="2015-05" db="EMBL/GenBank/DDBJ databases">
        <title>Complete genome sequence of Corynebacterium epidermidicanis DSM 45586, isolated from the skin of a dog suffering from pruritus.</title>
        <authorList>
            <person name="Ruckert C."/>
            <person name="Albersmeier A."/>
            <person name="Winkler A."/>
            <person name="Tauch A."/>
        </authorList>
    </citation>
    <scope>NUCLEOTIDE SEQUENCE [LARGE SCALE GENOMIC DNA]</scope>
    <source>
        <strain evidence="1 2">DSM 45586</strain>
    </source>
</reference>